<protein>
    <submittedName>
        <fullName evidence="2">EAL and modified HD-GYP domain-containing signal transduction protein</fullName>
    </submittedName>
    <submittedName>
        <fullName evidence="3">HDOD domain-containing protein</fullName>
    </submittedName>
</protein>
<dbReference type="SUPFAM" id="SSF109604">
    <property type="entry name" value="HD-domain/PDEase-like"/>
    <property type="match status" value="1"/>
</dbReference>
<dbReference type="RefSeq" id="WP_137313837.1">
    <property type="nucleotide sequence ID" value="NZ_CP040017.1"/>
</dbReference>
<organism evidence="2 5">
    <name type="scientific">Pseudoduganella umbonata</name>
    <dbReference type="NCBI Taxonomy" id="864828"/>
    <lineage>
        <taxon>Bacteria</taxon>
        <taxon>Pseudomonadati</taxon>
        <taxon>Pseudomonadota</taxon>
        <taxon>Betaproteobacteria</taxon>
        <taxon>Burkholderiales</taxon>
        <taxon>Oxalobacteraceae</taxon>
        <taxon>Telluria group</taxon>
        <taxon>Pseudoduganella</taxon>
    </lineage>
</organism>
<dbReference type="EMBL" id="JACHXS010000006">
    <property type="protein sequence ID" value="MBB3222503.1"/>
    <property type="molecule type" value="Genomic_DNA"/>
</dbReference>
<dbReference type="Gene3D" id="1.10.3210.10">
    <property type="entry name" value="Hypothetical protein af1432"/>
    <property type="match status" value="1"/>
</dbReference>
<evidence type="ECO:0000313" key="5">
    <source>
        <dbReference type="Proteomes" id="UP000584325"/>
    </source>
</evidence>
<reference evidence="3 4" key="1">
    <citation type="submission" date="2019-05" db="EMBL/GenBank/DDBJ databases">
        <title>Draft Genome Sequences of Six Type Strains of the Genus Massilia.</title>
        <authorList>
            <person name="Miess H."/>
            <person name="Frediansyhah A."/>
            <person name="Gross H."/>
        </authorList>
    </citation>
    <scope>NUCLEOTIDE SEQUENCE [LARGE SCALE GENOMIC DNA]</scope>
    <source>
        <strain evidence="3 4">DSMZ 26121</strain>
    </source>
</reference>
<keyword evidence="4" id="KW-1185">Reference proteome</keyword>
<feature type="domain" description="HDOD" evidence="1">
    <location>
        <begin position="200"/>
        <end position="386"/>
    </location>
</feature>
<accession>A0A4V1EDG1</accession>
<dbReference type="EMBL" id="CP040017">
    <property type="protein sequence ID" value="QCP10961.1"/>
    <property type="molecule type" value="Genomic_DNA"/>
</dbReference>
<dbReference type="Pfam" id="PF08668">
    <property type="entry name" value="HDOD"/>
    <property type="match status" value="1"/>
</dbReference>
<reference evidence="2 5" key="2">
    <citation type="submission" date="2020-08" db="EMBL/GenBank/DDBJ databases">
        <title>Genomic Encyclopedia of Type Strains, Phase III (KMG-III): the genomes of soil and plant-associated and newly described type strains.</title>
        <authorList>
            <person name="Whitman W."/>
        </authorList>
    </citation>
    <scope>NUCLEOTIDE SEQUENCE [LARGE SCALE GENOMIC DNA]</scope>
    <source>
        <strain evidence="2 5">CECT 7753</strain>
    </source>
</reference>
<evidence type="ECO:0000259" key="1">
    <source>
        <dbReference type="PROSITE" id="PS51833"/>
    </source>
</evidence>
<gene>
    <name evidence="3" type="ORF">FCL38_11470</name>
    <name evidence="2" type="ORF">FHS02_003326</name>
</gene>
<proteinExistence type="predicted"/>
<dbReference type="Proteomes" id="UP000584325">
    <property type="component" value="Unassembled WGS sequence"/>
</dbReference>
<dbReference type="PANTHER" id="PTHR33525">
    <property type="match status" value="1"/>
</dbReference>
<evidence type="ECO:0000313" key="4">
    <source>
        <dbReference type="Proteomes" id="UP000298763"/>
    </source>
</evidence>
<evidence type="ECO:0000313" key="2">
    <source>
        <dbReference type="EMBL" id="MBB3222503.1"/>
    </source>
</evidence>
<dbReference type="Proteomes" id="UP000298763">
    <property type="component" value="Chromosome"/>
</dbReference>
<dbReference type="InterPro" id="IPR014408">
    <property type="entry name" value="dGMP_Pdiesterase_EAL/HD-GYP"/>
</dbReference>
<name>A0A4V1EDG1_9BURK</name>
<dbReference type="OrthoDB" id="9804751at2"/>
<dbReference type="PANTHER" id="PTHR33525:SF4">
    <property type="entry name" value="CYCLIC DI-GMP PHOSPHODIESTERASE CDGJ"/>
    <property type="match status" value="1"/>
</dbReference>
<dbReference type="PROSITE" id="PS51833">
    <property type="entry name" value="HDOD"/>
    <property type="match status" value="1"/>
</dbReference>
<dbReference type="InterPro" id="IPR013976">
    <property type="entry name" value="HDOD"/>
</dbReference>
<dbReference type="AlphaFoldDB" id="A0A4V1EDG1"/>
<dbReference type="InterPro" id="IPR052340">
    <property type="entry name" value="RNase_Y/CdgJ"/>
</dbReference>
<evidence type="ECO:0000313" key="3">
    <source>
        <dbReference type="EMBL" id="QCP10961.1"/>
    </source>
</evidence>
<dbReference type="PIRSF" id="PIRSF003180">
    <property type="entry name" value="DiGMPpdiest_YuxH"/>
    <property type="match status" value="1"/>
</dbReference>
<sequence>MHQTNFLVREPLLDPQQRVVGYELAWQHDASATPALADLEDLVGFVAAHVNDAERGWLLRNKTLFLQAVPGMLSTDALHDLPPEHTVLSIRTAELANPDTLAAVRALRAGNVGILLRNCDLARAGNRLPMIASFVEVRFTGADVAAQARAYAALKQSSVRMVGRPVATWEDFDACAALGIDAFVGKLHLTPRPGADVKGMNPAQTTILQLMQMVQANADVPKIESVLKRDAALSYKLLRYINSAGFGAGREIQSLKQAIALLGYQPLYRWLTLLLATASTSGYSPVLLETAVVRGRLAELLGLGTLGRADAENLFVAGMFSLLDRLLGIPMKEVLATVPLSAEIVDALLERGGRFGPYLALAEACELNSSLVSSLAASLQLTPEDVNKAHLSALAWTQNVTG</sequence>